<dbReference type="SUPFAM" id="SSF51419">
    <property type="entry name" value="PLP-binding barrel"/>
    <property type="match status" value="1"/>
</dbReference>
<dbReference type="InterPro" id="IPR026956">
    <property type="entry name" value="D-ser_dehydrat-like_dom"/>
</dbReference>
<dbReference type="Pfam" id="PF14031">
    <property type="entry name" value="D-ser_dehydrat"/>
    <property type="match status" value="1"/>
</dbReference>
<dbReference type="AlphaFoldDB" id="A0A9E5JM62"/>
<dbReference type="Gene3D" id="2.40.37.20">
    <property type="entry name" value="D-serine dehydratase-like domain"/>
    <property type="match status" value="1"/>
</dbReference>
<keyword evidence="6" id="KW-1185">Reference proteome</keyword>
<reference evidence="5 6" key="1">
    <citation type="submission" date="2020-03" db="EMBL/GenBank/DDBJ databases">
        <title>Chryseoglobus sp. isolated from a deep-sea seamount.</title>
        <authorList>
            <person name="Zhang D.-C."/>
        </authorList>
    </citation>
    <scope>NUCLEOTIDE SEQUENCE [LARGE SCALE GENOMIC DNA]</scope>
    <source>
        <strain evidence="5 6">KN1116</strain>
    </source>
</reference>
<dbReference type="InterPro" id="IPR029066">
    <property type="entry name" value="PLP-binding_barrel"/>
</dbReference>
<dbReference type="OrthoDB" id="9811417at2"/>
<dbReference type="Pfam" id="PF01168">
    <property type="entry name" value="Ala_racemase_N"/>
    <property type="match status" value="1"/>
</dbReference>
<dbReference type="SMART" id="SM01119">
    <property type="entry name" value="D-ser_dehydrat"/>
    <property type="match status" value="1"/>
</dbReference>
<dbReference type="InterPro" id="IPR051466">
    <property type="entry name" value="D-amino_acid_metab_enzyme"/>
</dbReference>
<evidence type="ECO:0000313" key="6">
    <source>
        <dbReference type="Proteomes" id="UP000818266"/>
    </source>
</evidence>
<sequence>MRGKSGPRAACPVPRTSWCPTPHAACRVAHAARCTPPHRAPPPRTRAHPRPSERLQIGRKRRLGRRTSARSRQIWHETGEDGGVRDTPYLVVDEGVAEGNLAAMAAHARALGVALRPHAKTHKTVELARRQLAHGAVGLTVATVGEAEVFADAGVVDLFIAYPLWAVGPRAERLRALASRVRLRVGADSVDGVRMLARAMHAGHHGAVPLAIAVEVDSGHHRSGVPPESATDVAVEALDAGLVVDGVFTFPGHSYGADAAGPAAGDEAAALGQVRDALTAAGIPCPVVSGGSTPSAGAADGGVLTELRPGVYVFGDAQQWELGTMPPHSMALTAHATVVSRRDGVAVLDAGSKVLGADRAAYATGYGRLLDHPEARITALSEHHATVTFPTGAAIPALGEVLRVVPNHVCNAVNLVDELIIERDGLEVGAWAVAARGRNS</sequence>
<evidence type="ECO:0000256" key="2">
    <source>
        <dbReference type="ARBA" id="ARBA00023239"/>
    </source>
</evidence>
<dbReference type="PANTHER" id="PTHR28004:SF2">
    <property type="entry name" value="D-SERINE DEHYDRATASE"/>
    <property type="match status" value="1"/>
</dbReference>
<evidence type="ECO:0000256" key="3">
    <source>
        <dbReference type="SAM" id="MobiDB-lite"/>
    </source>
</evidence>
<keyword evidence="2" id="KW-0456">Lyase</keyword>
<dbReference type="EMBL" id="VIKT02000002">
    <property type="protein sequence ID" value="NHF61887.1"/>
    <property type="molecule type" value="Genomic_DNA"/>
</dbReference>
<name>A0A9E5JM62_9MICO</name>
<organism evidence="5 6">
    <name type="scientific">Microcella pacifica</name>
    <dbReference type="NCBI Taxonomy" id="2591847"/>
    <lineage>
        <taxon>Bacteria</taxon>
        <taxon>Bacillati</taxon>
        <taxon>Actinomycetota</taxon>
        <taxon>Actinomycetes</taxon>
        <taxon>Micrococcales</taxon>
        <taxon>Microbacteriaceae</taxon>
        <taxon>Microcella</taxon>
    </lineage>
</organism>
<gene>
    <name evidence="5" type="ORF">FK219_001305</name>
</gene>
<dbReference type="GO" id="GO:0036088">
    <property type="term" value="P:D-serine catabolic process"/>
    <property type="evidence" value="ECO:0007669"/>
    <property type="project" value="TreeGrafter"/>
</dbReference>
<evidence type="ECO:0000313" key="5">
    <source>
        <dbReference type="EMBL" id="NHF61887.1"/>
    </source>
</evidence>
<accession>A0A9E5JM62</accession>
<evidence type="ECO:0000259" key="4">
    <source>
        <dbReference type="SMART" id="SM01119"/>
    </source>
</evidence>
<feature type="compositionally biased region" description="Basic residues" evidence="3">
    <location>
        <begin position="57"/>
        <end position="69"/>
    </location>
</feature>
<proteinExistence type="inferred from homology"/>
<dbReference type="Gene3D" id="3.20.20.10">
    <property type="entry name" value="Alanine racemase"/>
    <property type="match status" value="1"/>
</dbReference>
<feature type="region of interest" description="Disordered" evidence="3">
    <location>
        <begin position="37"/>
        <end position="70"/>
    </location>
</feature>
<feature type="domain" description="D-serine dehydratase-like" evidence="4">
    <location>
        <begin position="331"/>
        <end position="423"/>
    </location>
</feature>
<evidence type="ECO:0000256" key="1">
    <source>
        <dbReference type="ARBA" id="ARBA00005323"/>
    </source>
</evidence>
<dbReference type="PANTHER" id="PTHR28004">
    <property type="entry name" value="ZGC:162816-RELATED"/>
    <property type="match status" value="1"/>
</dbReference>
<dbReference type="Proteomes" id="UP000818266">
    <property type="component" value="Unassembled WGS sequence"/>
</dbReference>
<dbReference type="InterPro" id="IPR001608">
    <property type="entry name" value="Ala_racemase_N"/>
</dbReference>
<protein>
    <submittedName>
        <fullName evidence="5">D-TA family PLP-dependent enzyme</fullName>
    </submittedName>
</protein>
<comment type="similarity">
    <text evidence="1">Belongs to the DSD1 family.</text>
</comment>
<dbReference type="GO" id="GO:0008721">
    <property type="term" value="F:D-serine ammonia-lyase activity"/>
    <property type="evidence" value="ECO:0007669"/>
    <property type="project" value="TreeGrafter"/>
</dbReference>
<dbReference type="InterPro" id="IPR042208">
    <property type="entry name" value="D-ser_dehydrat-like_sf"/>
</dbReference>
<comment type="caution">
    <text evidence="5">The sequence shown here is derived from an EMBL/GenBank/DDBJ whole genome shotgun (WGS) entry which is preliminary data.</text>
</comment>